<dbReference type="Proteomes" id="UP000533476">
    <property type="component" value="Unassembled WGS sequence"/>
</dbReference>
<keyword evidence="2" id="KW-1185">Reference proteome</keyword>
<evidence type="ECO:0000313" key="1">
    <source>
        <dbReference type="EMBL" id="NMP24842.1"/>
    </source>
</evidence>
<organism evidence="1 2">
    <name type="scientific">Sulfobacillus harzensis</name>
    <dbReference type="NCBI Taxonomy" id="2729629"/>
    <lineage>
        <taxon>Bacteria</taxon>
        <taxon>Bacillati</taxon>
        <taxon>Bacillota</taxon>
        <taxon>Clostridia</taxon>
        <taxon>Eubacteriales</taxon>
        <taxon>Clostridiales Family XVII. Incertae Sedis</taxon>
        <taxon>Sulfobacillus</taxon>
    </lineage>
</organism>
<reference evidence="1 2" key="1">
    <citation type="submission" date="2020-04" db="EMBL/GenBank/DDBJ databases">
        <authorList>
            <person name="Zhang R."/>
            <person name="Schippers A."/>
        </authorList>
    </citation>
    <scope>NUCLEOTIDE SEQUENCE [LARGE SCALE GENOMIC DNA]</scope>
    <source>
        <strain evidence="1 2">DSM 109850</strain>
    </source>
</reference>
<name>A0A7Y0Q4Q0_9FIRM</name>
<protein>
    <submittedName>
        <fullName evidence="1">Nucleotide-binding protein</fullName>
    </submittedName>
</protein>
<dbReference type="AlphaFoldDB" id="A0A7Y0Q4Q0"/>
<proteinExistence type="predicted"/>
<sequence length="60" mass="6600">MCQRCNVALEDLGEYNFRTGGATGVGGMLLGGWNQLAEGKVTFDLKICPSCRHVDFYLRS</sequence>
<evidence type="ECO:0000313" key="2">
    <source>
        <dbReference type="Proteomes" id="UP000533476"/>
    </source>
</evidence>
<accession>A0A7Y0Q4Q0</accession>
<comment type="caution">
    <text evidence="1">The sequence shown here is derived from an EMBL/GenBank/DDBJ whole genome shotgun (WGS) entry which is preliminary data.</text>
</comment>
<dbReference type="EMBL" id="JABBVZ010000159">
    <property type="protein sequence ID" value="NMP24842.1"/>
    <property type="molecule type" value="Genomic_DNA"/>
</dbReference>
<gene>
    <name evidence="1" type="ORF">HIJ39_21265</name>
</gene>